<dbReference type="InterPro" id="IPR017911">
    <property type="entry name" value="MacB-like_ATP-bd"/>
</dbReference>
<feature type="domain" description="ABC transporter" evidence="5">
    <location>
        <begin position="9"/>
        <end position="241"/>
    </location>
</feature>
<dbReference type="Gene3D" id="3.40.50.300">
    <property type="entry name" value="P-loop containing nucleotide triphosphate hydrolases"/>
    <property type="match status" value="1"/>
</dbReference>
<comment type="caution">
    <text evidence="6">The sequence shown here is derived from an EMBL/GenBank/DDBJ whole genome shotgun (WGS) entry which is preliminary data.</text>
</comment>
<dbReference type="GO" id="GO:0005524">
    <property type="term" value="F:ATP binding"/>
    <property type="evidence" value="ECO:0007669"/>
    <property type="project" value="UniProtKB-KW"/>
</dbReference>
<protein>
    <submittedName>
        <fullName evidence="6">ABC transporter ATP-binding protein</fullName>
    </submittedName>
</protein>
<dbReference type="InterPro" id="IPR003593">
    <property type="entry name" value="AAA+_ATPase"/>
</dbReference>
<dbReference type="InterPro" id="IPR017871">
    <property type="entry name" value="ABC_transporter-like_CS"/>
</dbReference>
<evidence type="ECO:0000256" key="2">
    <source>
        <dbReference type="ARBA" id="ARBA00022448"/>
    </source>
</evidence>
<dbReference type="InterPro" id="IPR015854">
    <property type="entry name" value="ABC_transpr_LolD-like"/>
</dbReference>
<dbReference type="InterPro" id="IPR027417">
    <property type="entry name" value="P-loop_NTPase"/>
</dbReference>
<dbReference type="InterPro" id="IPR003439">
    <property type="entry name" value="ABC_transporter-like_ATP-bd"/>
</dbReference>
<accession>A0ABT1W4C0</accession>
<dbReference type="Pfam" id="PF00005">
    <property type="entry name" value="ABC_tran"/>
    <property type="match status" value="1"/>
</dbReference>
<keyword evidence="7" id="KW-1185">Reference proteome</keyword>
<evidence type="ECO:0000256" key="1">
    <source>
        <dbReference type="ARBA" id="ARBA00005417"/>
    </source>
</evidence>
<gene>
    <name evidence="6" type="ORF">NFI95_04635</name>
</gene>
<keyword evidence="2" id="KW-0813">Transport</keyword>
<evidence type="ECO:0000259" key="5">
    <source>
        <dbReference type="PROSITE" id="PS50893"/>
    </source>
</evidence>
<dbReference type="PANTHER" id="PTHR24220">
    <property type="entry name" value="IMPORT ATP-BINDING PROTEIN"/>
    <property type="match status" value="1"/>
</dbReference>
<keyword evidence="3" id="KW-0547">Nucleotide-binding</keyword>
<dbReference type="SUPFAM" id="SSF52540">
    <property type="entry name" value="P-loop containing nucleoside triphosphate hydrolases"/>
    <property type="match status" value="1"/>
</dbReference>
<evidence type="ECO:0000313" key="7">
    <source>
        <dbReference type="Proteomes" id="UP001524587"/>
    </source>
</evidence>
<dbReference type="Proteomes" id="UP001524587">
    <property type="component" value="Unassembled WGS sequence"/>
</dbReference>
<dbReference type="CDD" id="cd03255">
    <property type="entry name" value="ABC_MJ0796_LolCDE_FtsE"/>
    <property type="match status" value="1"/>
</dbReference>
<proteinExistence type="inferred from homology"/>
<organism evidence="6 7">
    <name type="scientific">Endosaccharibacter trunci</name>
    <dbReference type="NCBI Taxonomy" id="2812733"/>
    <lineage>
        <taxon>Bacteria</taxon>
        <taxon>Pseudomonadati</taxon>
        <taxon>Pseudomonadota</taxon>
        <taxon>Alphaproteobacteria</taxon>
        <taxon>Acetobacterales</taxon>
        <taxon>Acetobacteraceae</taxon>
        <taxon>Endosaccharibacter</taxon>
    </lineage>
</organism>
<keyword evidence="4 6" id="KW-0067">ATP-binding</keyword>
<sequence length="241" mass="25967">MSDPANAPLELRGVSHSYRSGDETLQLLNQADLVLHPGEIVALVAPSGTGKSTLLHLAGLLERPREGQVLLDGRDAGRLNDGERTAIRRDRIGFVYQFHHLLAEFTARENVVLPQILAGSTRPAARARAEELLAAFGLSHRLDHLPGKLSGGEKQRVAIARALANRPAVLLADEPTGNLDLGTSDRVFAELLRVVRQQGVAAMIATHNVELAARMDRILTLRNGLVVPHGEPEGVSAVLRS</sequence>
<evidence type="ECO:0000256" key="4">
    <source>
        <dbReference type="ARBA" id="ARBA00022840"/>
    </source>
</evidence>
<evidence type="ECO:0000256" key="3">
    <source>
        <dbReference type="ARBA" id="ARBA00022741"/>
    </source>
</evidence>
<dbReference type="PROSITE" id="PS50893">
    <property type="entry name" value="ABC_TRANSPORTER_2"/>
    <property type="match status" value="1"/>
</dbReference>
<dbReference type="SMART" id="SM00382">
    <property type="entry name" value="AAA"/>
    <property type="match status" value="1"/>
</dbReference>
<dbReference type="RefSeq" id="WP_422863184.1">
    <property type="nucleotide sequence ID" value="NZ_JAMSKV010000003.1"/>
</dbReference>
<reference evidence="6 7" key="1">
    <citation type="submission" date="2022-06" db="EMBL/GenBank/DDBJ databases">
        <title>Endosaccharibacter gen. nov., sp. nov., endophytic bacteria isolated from sugarcane.</title>
        <authorList>
            <person name="Pitiwittayakul N."/>
            <person name="Yukphan P."/>
            <person name="Charoenyingcharoen P."/>
            <person name="Tanasupawat S."/>
        </authorList>
    </citation>
    <scope>NUCLEOTIDE SEQUENCE [LARGE SCALE GENOMIC DNA]</scope>
    <source>
        <strain evidence="6 7">KSS8</strain>
    </source>
</reference>
<comment type="similarity">
    <text evidence="1">Belongs to the ABC transporter superfamily.</text>
</comment>
<name>A0ABT1W4C0_9PROT</name>
<dbReference type="EMBL" id="JAMSKV010000003">
    <property type="protein sequence ID" value="MCQ8277731.1"/>
    <property type="molecule type" value="Genomic_DNA"/>
</dbReference>
<dbReference type="PANTHER" id="PTHR24220:SF689">
    <property type="entry name" value="LIPOPROTEIN-RELEASING SYSTEM ATP-BINDING PROTEIN LOLD"/>
    <property type="match status" value="1"/>
</dbReference>
<dbReference type="PROSITE" id="PS00211">
    <property type="entry name" value="ABC_TRANSPORTER_1"/>
    <property type="match status" value="1"/>
</dbReference>
<evidence type="ECO:0000313" key="6">
    <source>
        <dbReference type="EMBL" id="MCQ8277731.1"/>
    </source>
</evidence>